<dbReference type="AlphaFoldDB" id="A0A8T3A960"/>
<name>A0A8T3A960_DENNO</name>
<evidence type="ECO:0000256" key="1">
    <source>
        <dbReference type="SAM" id="Phobius"/>
    </source>
</evidence>
<keyword evidence="1" id="KW-0812">Transmembrane</keyword>
<keyword evidence="3" id="KW-1185">Reference proteome</keyword>
<dbReference type="EMBL" id="JAGYWB010000019">
    <property type="protein sequence ID" value="KAI0489103.1"/>
    <property type="molecule type" value="Genomic_DNA"/>
</dbReference>
<accession>A0A8T3A960</accession>
<keyword evidence="1" id="KW-1133">Transmembrane helix</keyword>
<evidence type="ECO:0000313" key="3">
    <source>
        <dbReference type="Proteomes" id="UP000829196"/>
    </source>
</evidence>
<protein>
    <submittedName>
        <fullName evidence="2">Uncharacterized protein</fullName>
    </submittedName>
</protein>
<comment type="caution">
    <text evidence="2">The sequence shown here is derived from an EMBL/GenBank/DDBJ whole genome shotgun (WGS) entry which is preliminary data.</text>
</comment>
<organism evidence="2 3">
    <name type="scientific">Dendrobium nobile</name>
    <name type="common">Orchid</name>
    <dbReference type="NCBI Taxonomy" id="94219"/>
    <lineage>
        <taxon>Eukaryota</taxon>
        <taxon>Viridiplantae</taxon>
        <taxon>Streptophyta</taxon>
        <taxon>Embryophyta</taxon>
        <taxon>Tracheophyta</taxon>
        <taxon>Spermatophyta</taxon>
        <taxon>Magnoliopsida</taxon>
        <taxon>Liliopsida</taxon>
        <taxon>Asparagales</taxon>
        <taxon>Orchidaceae</taxon>
        <taxon>Epidendroideae</taxon>
        <taxon>Malaxideae</taxon>
        <taxon>Dendrobiinae</taxon>
        <taxon>Dendrobium</taxon>
    </lineage>
</organism>
<proteinExistence type="predicted"/>
<dbReference type="Proteomes" id="UP000829196">
    <property type="component" value="Unassembled WGS sequence"/>
</dbReference>
<keyword evidence="1" id="KW-0472">Membrane</keyword>
<gene>
    <name evidence="2" type="ORF">KFK09_028944</name>
</gene>
<feature type="transmembrane region" description="Helical" evidence="1">
    <location>
        <begin position="33"/>
        <end position="50"/>
    </location>
</feature>
<reference evidence="2" key="1">
    <citation type="journal article" date="2022" name="Front. Genet.">
        <title>Chromosome-Scale Assembly of the Dendrobium nobile Genome Provides Insights Into the Molecular Mechanism of the Biosynthesis of the Medicinal Active Ingredient of Dendrobium.</title>
        <authorList>
            <person name="Xu Q."/>
            <person name="Niu S.-C."/>
            <person name="Li K.-L."/>
            <person name="Zheng P.-J."/>
            <person name="Zhang X.-J."/>
            <person name="Jia Y."/>
            <person name="Liu Y."/>
            <person name="Niu Y.-X."/>
            <person name="Yu L.-H."/>
            <person name="Chen D.-F."/>
            <person name="Zhang G.-Q."/>
        </authorList>
    </citation>
    <scope>NUCLEOTIDE SEQUENCE</scope>
    <source>
        <tissue evidence="2">Leaf</tissue>
    </source>
</reference>
<evidence type="ECO:0000313" key="2">
    <source>
        <dbReference type="EMBL" id="KAI0489103.1"/>
    </source>
</evidence>
<sequence length="60" mass="6756">MPAPVGDRGEILLCRRQWATEVRFYYAGANYDSLLNCVSSFLVLFLILFSDPGKGKEQAK</sequence>